<evidence type="ECO:0000313" key="2">
    <source>
        <dbReference type="Proteomes" id="UP001241377"/>
    </source>
</evidence>
<proteinExistence type="predicted"/>
<name>A0ACC2V456_9TREE</name>
<gene>
    <name evidence="1" type="ORF">QFC19_008193</name>
</gene>
<reference evidence="1" key="1">
    <citation type="submission" date="2023-04" db="EMBL/GenBank/DDBJ databases">
        <title>Draft Genome sequencing of Naganishia species isolated from polar environments using Oxford Nanopore Technology.</title>
        <authorList>
            <person name="Leo P."/>
            <person name="Venkateswaran K."/>
        </authorList>
    </citation>
    <scope>NUCLEOTIDE SEQUENCE</scope>
    <source>
        <strain evidence="1">MNA-CCFEE 5261</strain>
    </source>
</reference>
<dbReference type="EMBL" id="JASBWR010000118">
    <property type="protein sequence ID" value="KAJ9093816.1"/>
    <property type="molecule type" value="Genomic_DNA"/>
</dbReference>
<accession>A0ACC2V456</accession>
<keyword evidence="2" id="KW-1185">Reference proteome</keyword>
<comment type="caution">
    <text evidence="1">The sequence shown here is derived from an EMBL/GenBank/DDBJ whole genome shotgun (WGS) entry which is preliminary data.</text>
</comment>
<sequence>MIARRRRTLCIRVQTMLNNALIRETSQNETTELEFPAEDYDLSGISQETFLRCHLLNKLKTHKQAREKVLKDLKQKTKEGQRRKYLLSPFGKSQDMRQELEKAFIKFGIARGVVLSKKRRVEDNYLSGRTGVPSSSSQSLPQSHTSLASNCGQTVCTGKSVPLPQED</sequence>
<organism evidence="1 2">
    <name type="scientific">Naganishia cerealis</name>
    <dbReference type="NCBI Taxonomy" id="610337"/>
    <lineage>
        <taxon>Eukaryota</taxon>
        <taxon>Fungi</taxon>
        <taxon>Dikarya</taxon>
        <taxon>Basidiomycota</taxon>
        <taxon>Agaricomycotina</taxon>
        <taxon>Tremellomycetes</taxon>
        <taxon>Filobasidiales</taxon>
        <taxon>Filobasidiaceae</taxon>
        <taxon>Naganishia</taxon>
    </lineage>
</organism>
<evidence type="ECO:0000313" key="1">
    <source>
        <dbReference type="EMBL" id="KAJ9093816.1"/>
    </source>
</evidence>
<protein>
    <submittedName>
        <fullName evidence="1">Uncharacterized protein</fullName>
    </submittedName>
</protein>
<dbReference type="Proteomes" id="UP001241377">
    <property type="component" value="Unassembled WGS sequence"/>
</dbReference>